<dbReference type="InterPro" id="IPR032710">
    <property type="entry name" value="NTF2-like_dom_sf"/>
</dbReference>
<proteinExistence type="predicted"/>
<dbReference type="Proteomes" id="UP001139031">
    <property type="component" value="Unassembled WGS sequence"/>
</dbReference>
<sequence length="235" mass="25165">MRSIRDDSERRARLSAPSRCPRRAPARRLLACVLLVAACRGGAGARSPEALREAYARALAADDPAAAYALLGPDLRAATSKEAFTARWKAQAAERAAAKAALDTLPPALQAPVRGGETLHEGAVLSWAQVGDDYQVVSGLPGLPDLSTPAGAIRAFVAAVRRADLGALSALLADDLSSRLRDDWNRRADLLEQLLKQPGSIEYTPGMERAILRYEPGRALTLEQTPQGWRIVALQ</sequence>
<evidence type="ECO:0000313" key="1">
    <source>
        <dbReference type="EMBL" id="MBZ5708991.1"/>
    </source>
</evidence>
<name>A0ABS7TLM9_9BACT</name>
<dbReference type="RefSeq" id="WP_224190768.1">
    <property type="nucleotide sequence ID" value="NZ_JAIRAU010000002.1"/>
</dbReference>
<gene>
    <name evidence="1" type="ORF">K7C98_06955</name>
</gene>
<keyword evidence="2" id="KW-1185">Reference proteome</keyword>
<evidence type="ECO:0008006" key="3">
    <source>
        <dbReference type="Google" id="ProtNLM"/>
    </source>
</evidence>
<protein>
    <recommendedName>
        <fullName evidence="3">Lipoprotein</fullName>
    </recommendedName>
</protein>
<dbReference type="SUPFAM" id="SSF54427">
    <property type="entry name" value="NTF2-like"/>
    <property type="match status" value="1"/>
</dbReference>
<reference evidence="1" key="1">
    <citation type="submission" date="2021-08" db="EMBL/GenBank/DDBJ databases">
        <authorList>
            <person name="Stevens D.C."/>
        </authorList>
    </citation>
    <scope>NUCLEOTIDE SEQUENCE</scope>
    <source>
        <strain evidence="1">DSM 53165</strain>
    </source>
</reference>
<organism evidence="1 2">
    <name type="scientific">Nannocystis pusilla</name>
    <dbReference type="NCBI Taxonomy" id="889268"/>
    <lineage>
        <taxon>Bacteria</taxon>
        <taxon>Pseudomonadati</taxon>
        <taxon>Myxococcota</taxon>
        <taxon>Polyangia</taxon>
        <taxon>Nannocystales</taxon>
        <taxon>Nannocystaceae</taxon>
        <taxon>Nannocystis</taxon>
    </lineage>
</organism>
<comment type="caution">
    <text evidence="1">The sequence shown here is derived from an EMBL/GenBank/DDBJ whole genome shotgun (WGS) entry which is preliminary data.</text>
</comment>
<evidence type="ECO:0000313" key="2">
    <source>
        <dbReference type="Proteomes" id="UP001139031"/>
    </source>
</evidence>
<dbReference type="EMBL" id="JAIRAU010000002">
    <property type="protein sequence ID" value="MBZ5708991.1"/>
    <property type="molecule type" value="Genomic_DNA"/>
</dbReference>
<accession>A0ABS7TLM9</accession>